<name>A0A437Q4V3_9GAMM</name>
<gene>
    <name evidence="2" type="ORF">EOE65_15350</name>
</gene>
<reference evidence="2 3" key="1">
    <citation type="submission" date="2019-01" db="EMBL/GenBank/DDBJ databases">
        <authorList>
            <person name="Chen W.-M."/>
        </authorList>
    </citation>
    <scope>NUCLEOTIDE SEQUENCE [LARGE SCALE GENOMIC DNA]</scope>
    <source>
        <strain evidence="2 3">HPM-16</strain>
    </source>
</reference>
<accession>A0A437Q4V3</accession>
<dbReference type="RefSeq" id="WP_127695328.1">
    <property type="nucleotide sequence ID" value="NZ_SACQ01000008.1"/>
</dbReference>
<proteinExistence type="predicted"/>
<evidence type="ECO:0000259" key="1">
    <source>
        <dbReference type="Pfam" id="PF20283"/>
    </source>
</evidence>
<dbReference type="EMBL" id="SACQ01000008">
    <property type="protein sequence ID" value="RVU29546.1"/>
    <property type="molecule type" value="Genomic_DNA"/>
</dbReference>
<dbReference type="InterPro" id="IPR046913">
    <property type="entry name" value="ABC-3C_CTD7"/>
</dbReference>
<keyword evidence="3" id="KW-1185">Reference proteome</keyword>
<evidence type="ECO:0000313" key="3">
    <source>
        <dbReference type="Proteomes" id="UP000282818"/>
    </source>
</evidence>
<protein>
    <recommendedName>
        <fullName evidence="1">ABC-three component systems C-terminal domain-containing protein</fullName>
    </recommendedName>
</protein>
<dbReference type="Pfam" id="PF20283">
    <property type="entry name" value="CTD7"/>
    <property type="match status" value="1"/>
</dbReference>
<evidence type="ECO:0000313" key="2">
    <source>
        <dbReference type="EMBL" id="RVU29546.1"/>
    </source>
</evidence>
<organism evidence="2 3">
    <name type="scientific">Neptunomonas marina</name>
    <dbReference type="NCBI Taxonomy" id="1815562"/>
    <lineage>
        <taxon>Bacteria</taxon>
        <taxon>Pseudomonadati</taxon>
        <taxon>Pseudomonadota</taxon>
        <taxon>Gammaproteobacteria</taxon>
        <taxon>Oceanospirillales</taxon>
        <taxon>Oceanospirillaceae</taxon>
        <taxon>Neptunomonas</taxon>
    </lineage>
</organism>
<dbReference type="Proteomes" id="UP000282818">
    <property type="component" value="Unassembled WGS sequence"/>
</dbReference>
<comment type="caution">
    <text evidence="2">The sequence shown here is derived from an EMBL/GenBank/DDBJ whole genome shotgun (WGS) entry which is preliminary data.</text>
</comment>
<feature type="domain" description="ABC-three component systems C-terminal" evidence="1">
    <location>
        <begin position="276"/>
        <end position="401"/>
    </location>
</feature>
<dbReference type="AlphaFoldDB" id="A0A437Q4V3"/>
<sequence length="405" mass="45857">MTTVDQNTTHSAEAAALGFWYQALYALLTLVEQTTDDAAIGIEKLDDIELQADGKQLLYQLKHSISTAPPPITIKSKSLWKTIKVWVDALPKLTLAETTLHLVTVGGIAKSDPLQILTSAGEDRVDLAKAMTLEAERVLFERSQAAEQGNKLPHSERISGCQAFLELTEIDRLNMLRRTRIRPESPTVPQIEQEVAANLHILPAHQRDTVACRLVEWWDRQMVYSLCGQREGIISRTELQSQVSTIVADIEQDKLVPELETVSHPTDYQPDGMLFRQIDLVKGTRGDLAKAIREEWRAREQRARWTVSNPALVSKINDYDLLLKEYWSDLHLEMVDNSADQAEEEKQASGLNLLRWTHNDAPTTIRPISEGWNAAYYIRGSYQVLAINLQVGWHPDYEELLEDSE</sequence>